<evidence type="ECO:0000256" key="1">
    <source>
        <dbReference type="SAM" id="MobiDB-lite"/>
    </source>
</evidence>
<protein>
    <submittedName>
        <fullName evidence="2">Uncharacterized protein</fullName>
    </submittedName>
</protein>
<dbReference type="GeneID" id="84590226"/>
<feature type="region of interest" description="Disordered" evidence="1">
    <location>
        <begin position="1"/>
        <end position="21"/>
    </location>
</feature>
<dbReference type="RefSeq" id="XP_059606018.1">
    <property type="nucleotide sequence ID" value="XM_059746083.1"/>
</dbReference>
<accession>A0AAJ8E3G7</accession>
<dbReference type="AlphaFoldDB" id="A0AAJ8E3G7"/>
<name>A0AAJ8E3G7_ASPNG</name>
<sequence length="152" mass="17176">MGKGGQGYRPPGRTAEAAKKRRKSADLQGFFLLKEAFNRTGSFSALLWFWVARSGTDTYVYFSACQSTQNICHCRPSPGLTWGCIDDHLLSTRESIHHLSVSRPRIALTHPRCSAHVSLSRLILFGLVWFLFWPHLFCPRTIGKPLLGQSRE</sequence>
<organism evidence="2">
    <name type="scientific">Aspergillus niger</name>
    <dbReference type="NCBI Taxonomy" id="5061"/>
    <lineage>
        <taxon>Eukaryota</taxon>
        <taxon>Fungi</taxon>
        <taxon>Dikarya</taxon>
        <taxon>Ascomycota</taxon>
        <taxon>Pezizomycotina</taxon>
        <taxon>Eurotiomycetes</taxon>
        <taxon>Eurotiomycetidae</taxon>
        <taxon>Eurotiales</taxon>
        <taxon>Aspergillaceae</taxon>
        <taxon>Aspergillus</taxon>
        <taxon>Aspergillus subgen. Circumdati</taxon>
    </lineage>
</organism>
<dbReference type="KEGG" id="ang:An02g01670"/>
<reference evidence="2" key="1">
    <citation type="submission" date="2025-02" db="EMBL/GenBank/DDBJ databases">
        <authorList>
            <consortium name="NCBI Genome Project"/>
        </authorList>
    </citation>
    <scope>NUCLEOTIDE SEQUENCE</scope>
</reference>
<reference evidence="2" key="2">
    <citation type="submission" date="2025-08" db="UniProtKB">
        <authorList>
            <consortium name="RefSeq"/>
        </authorList>
    </citation>
    <scope>IDENTIFICATION</scope>
</reference>
<evidence type="ECO:0000313" key="2">
    <source>
        <dbReference type="RefSeq" id="XP_059606018.1"/>
    </source>
</evidence>
<proteinExistence type="predicted"/>
<gene>
    <name evidence="2" type="ORF">An02g01670</name>
</gene>